<name>A0A7G9UZJ9_9CAUD</name>
<protein>
    <submittedName>
        <fullName evidence="1">Uncharacterized protein</fullName>
    </submittedName>
</protein>
<dbReference type="RefSeq" id="YP_010246502.1">
    <property type="nucleotide sequence ID" value="NC_060135.1"/>
</dbReference>
<dbReference type="KEGG" id="vg:70081055"/>
<evidence type="ECO:0000313" key="2">
    <source>
        <dbReference type="Proteomes" id="UP000516065"/>
    </source>
</evidence>
<accession>A0A7G9UZJ9</accession>
<gene>
    <name evidence="1" type="primary">120</name>
    <name evidence="1" type="ORF">SEA_SEPHIROTH_120</name>
</gene>
<sequence>MTTTENAPATTTELDELKAGLEDGHEVWSAGDEIELDSGNVYKCVSHKQVDSRRWVSIHYVIMESPTGRFYRYVEEQPLTEYQEASGIDVSTLREVFAKEKTIRVWVER</sequence>
<proteinExistence type="predicted"/>
<dbReference type="EMBL" id="MT684599">
    <property type="protein sequence ID" value="QNN99454.1"/>
    <property type="molecule type" value="Genomic_DNA"/>
</dbReference>
<organism evidence="1 2">
    <name type="scientific">Gordonia Phage Sephiroth</name>
    <dbReference type="NCBI Taxonomy" id="2767553"/>
    <lineage>
        <taxon>Viruses</taxon>
        <taxon>Duplodnaviria</taxon>
        <taxon>Heunggongvirae</taxon>
        <taxon>Uroviricota</taxon>
        <taxon>Caudoviricetes</taxon>
        <taxon>Deeyouvirinae</taxon>
        <taxon>Octobienvirus</taxon>
        <taxon>Octobienvirus sephiroth</taxon>
    </lineage>
</organism>
<keyword evidence="2" id="KW-1185">Reference proteome</keyword>
<dbReference type="Proteomes" id="UP000516065">
    <property type="component" value="Segment"/>
</dbReference>
<dbReference type="GeneID" id="70081055"/>
<reference evidence="1 2" key="1">
    <citation type="submission" date="2020-06" db="EMBL/GenBank/DDBJ databases">
        <authorList>
            <person name="Aidoo V.A."/>
            <person name="Attix H.E."/>
            <person name="Centeno C.A."/>
            <person name="Hollingsworth J.S."/>
            <person name="Humbert W.S."/>
            <person name="Martinez-Aguilar E."/>
            <person name="Richter E.A."/>
            <person name="Smith D.M."/>
            <person name="Thoma A.L."/>
            <person name="Troup B.R."/>
            <person name="Watkins V.C."/>
            <person name="Brunner S."/>
            <person name="Chen S."/>
            <person name="Fogarty M.P."/>
            <person name="Merkhofer E.C."/>
            <person name="Garlena R.A."/>
            <person name="Russell D.A."/>
            <person name="Pope W.H."/>
            <person name="Jacobs-Sera D."/>
            <person name="Hatfull G.F."/>
        </authorList>
    </citation>
    <scope>NUCLEOTIDE SEQUENCE [LARGE SCALE GENOMIC DNA]</scope>
</reference>
<evidence type="ECO:0000313" key="1">
    <source>
        <dbReference type="EMBL" id="QNN99454.1"/>
    </source>
</evidence>